<dbReference type="PANTHER" id="PTHR35794">
    <property type="entry name" value="CELL DIVISION PROTEIN DIVIVA"/>
    <property type="match status" value="1"/>
</dbReference>
<evidence type="ECO:0000256" key="2">
    <source>
        <dbReference type="ARBA" id="ARBA00022490"/>
    </source>
</evidence>
<dbReference type="NCBIfam" id="NF010725">
    <property type="entry name" value="PRK14127.1"/>
    <property type="match status" value="1"/>
</dbReference>
<dbReference type="GO" id="GO:0051301">
    <property type="term" value="P:cell division"/>
    <property type="evidence" value="ECO:0007669"/>
    <property type="project" value="UniProtKB-KW"/>
</dbReference>
<dbReference type="PANTHER" id="PTHR35794:SF1">
    <property type="entry name" value="CELL CYCLE PROTEIN GPSB"/>
    <property type="match status" value="1"/>
</dbReference>
<reference evidence="8" key="2">
    <citation type="submission" date="2020-09" db="EMBL/GenBank/DDBJ databases">
        <authorList>
            <person name="Sun Q."/>
            <person name="Ohkuma M."/>
        </authorList>
    </citation>
    <scope>NUCLEOTIDE SEQUENCE</scope>
    <source>
        <strain evidence="8">JCM 15325</strain>
    </source>
</reference>
<dbReference type="RefSeq" id="WP_188802054.1">
    <property type="nucleotide sequence ID" value="NZ_BMOK01000003.1"/>
</dbReference>
<feature type="region of interest" description="Disordered" evidence="7">
    <location>
        <begin position="63"/>
        <end position="83"/>
    </location>
</feature>
<evidence type="ECO:0000256" key="3">
    <source>
        <dbReference type="ARBA" id="ARBA00022618"/>
    </source>
</evidence>
<dbReference type="Gene3D" id="6.10.250.660">
    <property type="match status" value="1"/>
</dbReference>
<keyword evidence="3" id="KW-0132">Cell division</keyword>
<keyword evidence="5" id="KW-0175">Coiled coil</keyword>
<keyword evidence="2" id="KW-0963">Cytoplasm</keyword>
<dbReference type="Proteomes" id="UP000654670">
    <property type="component" value="Unassembled WGS sequence"/>
</dbReference>
<evidence type="ECO:0000256" key="1">
    <source>
        <dbReference type="ARBA" id="ARBA00004496"/>
    </source>
</evidence>
<evidence type="ECO:0000256" key="6">
    <source>
        <dbReference type="ARBA" id="ARBA00023306"/>
    </source>
</evidence>
<name>A0A917S0K2_9BACL</name>
<dbReference type="InterPro" id="IPR007793">
    <property type="entry name" value="DivIVA_fam"/>
</dbReference>
<reference evidence="8" key="1">
    <citation type="journal article" date="2014" name="Int. J. Syst. Evol. Microbiol.">
        <title>Complete genome sequence of Corynebacterium casei LMG S-19264T (=DSM 44701T), isolated from a smear-ripened cheese.</title>
        <authorList>
            <consortium name="US DOE Joint Genome Institute (JGI-PGF)"/>
            <person name="Walter F."/>
            <person name="Albersmeier A."/>
            <person name="Kalinowski J."/>
            <person name="Ruckert C."/>
        </authorList>
    </citation>
    <scope>NUCLEOTIDE SEQUENCE</scope>
    <source>
        <strain evidence="8">JCM 15325</strain>
    </source>
</reference>
<sequence>MADQKTIRLTKNDILHKEFKTVFHGYQADEVDQFLDIVINDYDTFNGEILRLREENKRLKSELLSGGESRRAPSAPENQGQTNYDILKRLSNLEKHVFGSRLDE</sequence>
<evidence type="ECO:0000256" key="4">
    <source>
        <dbReference type="ARBA" id="ARBA00022960"/>
    </source>
</evidence>
<evidence type="ECO:0000313" key="8">
    <source>
        <dbReference type="EMBL" id="GGL48433.1"/>
    </source>
</evidence>
<keyword evidence="9" id="KW-1185">Reference proteome</keyword>
<gene>
    <name evidence="8" type="primary">gpsB</name>
    <name evidence="8" type="ORF">GCM10007968_10810</name>
</gene>
<keyword evidence="4" id="KW-0133">Cell shape</keyword>
<dbReference type="AlphaFoldDB" id="A0A917S0K2"/>
<proteinExistence type="predicted"/>
<protein>
    <submittedName>
        <fullName evidence="8">Cell cycle protein GpsB</fullName>
    </submittedName>
</protein>
<dbReference type="EMBL" id="BMOK01000003">
    <property type="protein sequence ID" value="GGL48433.1"/>
    <property type="molecule type" value="Genomic_DNA"/>
</dbReference>
<evidence type="ECO:0000256" key="5">
    <source>
        <dbReference type="ARBA" id="ARBA00023054"/>
    </source>
</evidence>
<dbReference type="InterPro" id="IPR019933">
    <property type="entry name" value="DivIVA_domain"/>
</dbReference>
<dbReference type="InterPro" id="IPR011229">
    <property type="entry name" value="Cell_cycle_GpsB"/>
</dbReference>
<dbReference type="GO" id="GO:0008360">
    <property type="term" value="P:regulation of cell shape"/>
    <property type="evidence" value="ECO:0007669"/>
    <property type="project" value="UniProtKB-KW"/>
</dbReference>
<keyword evidence="6" id="KW-0131">Cell cycle</keyword>
<dbReference type="NCBIfam" id="TIGR03544">
    <property type="entry name" value="DivI1A_domain"/>
    <property type="match status" value="1"/>
</dbReference>
<evidence type="ECO:0000256" key="7">
    <source>
        <dbReference type="SAM" id="MobiDB-lite"/>
    </source>
</evidence>
<dbReference type="Pfam" id="PF05103">
    <property type="entry name" value="DivIVA"/>
    <property type="match status" value="1"/>
</dbReference>
<evidence type="ECO:0000313" key="9">
    <source>
        <dbReference type="Proteomes" id="UP000654670"/>
    </source>
</evidence>
<dbReference type="GO" id="GO:0005737">
    <property type="term" value="C:cytoplasm"/>
    <property type="evidence" value="ECO:0007669"/>
    <property type="project" value="UniProtKB-SubCell"/>
</dbReference>
<dbReference type="PIRSF" id="PIRSF029938">
    <property type="entry name" value="UCP029938"/>
    <property type="match status" value="1"/>
</dbReference>
<organism evidence="8 9">
    <name type="scientific">Sporolactobacillus putidus</name>
    <dbReference type="NCBI Taxonomy" id="492735"/>
    <lineage>
        <taxon>Bacteria</taxon>
        <taxon>Bacillati</taxon>
        <taxon>Bacillota</taxon>
        <taxon>Bacilli</taxon>
        <taxon>Bacillales</taxon>
        <taxon>Sporolactobacillaceae</taxon>
        <taxon>Sporolactobacillus</taxon>
    </lineage>
</organism>
<comment type="caution">
    <text evidence="8">The sequence shown here is derived from an EMBL/GenBank/DDBJ whole genome shotgun (WGS) entry which is preliminary data.</text>
</comment>
<accession>A0A917S0K2</accession>
<comment type="subcellular location">
    <subcellularLocation>
        <location evidence="1">Cytoplasm</location>
    </subcellularLocation>
</comment>